<sequence length="156" mass="18035">MEVHTYVPLSQSNLTVTYNKELDRSKLEVKFCSAIQWIIIISNFKYTSLCFLFFFISFLLYIILKQSERILRESLYDFKDSQKKLKSLGRLHGNLVFCLQELGSFGALQAAKAFLLSFDGDVLDRKESDMNDNSTRFKHHYLNKAISVLSSNILDG</sequence>
<dbReference type="Proteomes" id="UP000015105">
    <property type="component" value="Chromosome 2D"/>
</dbReference>
<proteinExistence type="predicted"/>
<keyword evidence="1" id="KW-0812">Transmembrane</keyword>
<reference evidence="3" key="1">
    <citation type="journal article" date="2014" name="Science">
        <title>Ancient hybridizations among the ancestral genomes of bread wheat.</title>
        <authorList>
            <consortium name="International Wheat Genome Sequencing Consortium,"/>
            <person name="Marcussen T."/>
            <person name="Sandve S.R."/>
            <person name="Heier L."/>
            <person name="Spannagl M."/>
            <person name="Pfeifer M."/>
            <person name="Jakobsen K.S."/>
            <person name="Wulff B.B."/>
            <person name="Steuernagel B."/>
            <person name="Mayer K.F."/>
            <person name="Olsen O.A."/>
        </authorList>
    </citation>
    <scope>NUCLEOTIDE SEQUENCE [LARGE SCALE GENOMIC DNA]</scope>
    <source>
        <strain evidence="3">cv. AL8/78</strain>
    </source>
</reference>
<accession>A0A453CF27</accession>
<reference evidence="2" key="3">
    <citation type="journal article" date="2017" name="Nature">
        <title>Genome sequence of the progenitor of the wheat D genome Aegilops tauschii.</title>
        <authorList>
            <person name="Luo M.C."/>
            <person name="Gu Y.Q."/>
            <person name="Puiu D."/>
            <person name="Wang H."/>
            <person name="Twardziok S.O."/>
            <person name="Deal K.R."/>
            <person name="Huo N."/>
            <person name="Zhu T."/>
            <person name="Wang L."/>
            <person name="Wang Y."/>
            <person name="McGuire P.E."/>
            <person name="Liu S."/>
            <person name="Long H."/>
            <person name="Ramasamy R.K."/>
            <person name="Rodriguez J.C."/>
            <person name="Van S.L."/>
            <person name="Yuan L."/>
            <person name="Wang Z."/>
            <person name="Xia Z."/>
            <person name="Xiao L."/>
            <person name="Anderson O.D."/>
            <person name="Ouyang S."/>
            <person name="Liang Y."/>
            <person name="Zimin A.V."/>
            <person name="Pertea G."/>
            <person name="Qi P."/>
            <person name="Bennetzen J.L."/>
            <person name="Dai X."/>
            <person name="Dawson M.W."/>
            <person name="Muller H.G."/>
            <person name="Kugler K."/>
            <person name="Rivarola-Duarte L."/>
            <person name="Spannagl M."/>
            <person name="Mayer K.F.X."/>
            <person name="Lu F.H."/>
            <person name="Bevan M.W."/>
            <person name="Leroy P."/>
            <person name="Li P."/>
            <person name="You F.M."/>
            <person name="Sun Q."/>
            <person name="Liu Z."/>
            <person name="Lyons E."/>
            <person name="Wicker T."/>
            <person name="Salzberg S.L."/>
            <person name="Devos K.M."/>
            <person name="Dvorak J."/>
        </authorList>
    </citation>
    <scope>NUCLEOTIDE SEQUENCE [LARGE SCALE GENOMIC DNA]</scope>
    <source>
        <strain evidence="2">cv. AL8/78</strain>
    </source>
</reference>
<feature type="transmembrane region" description="Helical" evidence="1">
    <location>
        <begin position="46"/>
        <end position="64"/>
    </location>
</feature>
<evidence type="ECO:0000256" key="1">
    <source>
        <dbReference type="SAM" id="Phobius"/>
    </source>
</evidence>
<name>A0A453CF27_AEGTS</name>
<keyword evidence="3" id="KW-1185">Reference proteome</keyword>
<reference evidence="3" key="2">
    <citation type="journal article" date="2017" name="Nat. Plants">
        <title>The Aegilops tauschii genome reveals multiple impacts of transposons.</title>
        <authorList>
            <person name="Zhao G."/>
            <person name="Zou C."/>
            <person name="Li K."/>
            <person name="Wang K."/>
            <person name="Li T."/>
            <person name="Gao L."/>
            <person name="Zhang X."/>
            <person name="Wang H."/>
            <person name="Yang Z."/>
            <person name="Liu X."/>
            <person name="Jiang W."/>
            <person name="Mao L."/>
            <person name="Kong X."/>
            <person name="Jiao Y."/>
            <person name="Jia J."/>
        </authorList>
    </citation>
    <scope>NUCLEOTIDE SEQUENCE [LARGE SCALE GENOMIC DNA]</scope>
    <source>
        <strain evidence="3">cv. AL8/78</strain>
    </source>
</reference>
<reference evidence="2" key="5">
    <citation type="journal article" date="2021" name="G3 (Bethesda)">
        <title>Aegilops tauschii genome assembly Aet v5.0 features greater sequence contiguity and improved annotation.</title>
        <authorList>
            <person name="Wang L."/>
            <person name="Zhu T."/>
            <person name="Rodriguez J.C."/>
            <person name="Deal K.R."/>
            <person name="Dubcovsky J."/>
            <person name="McGuire P.E."/>
            <person name="Lux T."/>
            <person name="Spannagl M."/>
            <person name="Mayer K.F.X."/>
            <person name="Baldrich P."/>
            <person name="Meyers B.C."/>
            <person name="Huo N."/>
            <person name="Gu Y.Q."/>
            <person name="Zhou H."/>
            <person name="Devos K.M."/>
            <person name="Bennetzen J.L."/>
            <person name="Unver T."/>
            <person name="Budak H."/>
            <person name="Gulick P.J."/>
            <person name="Galiba G."/>
            <person name="Kalapos B."/>
            <person name="Nelson D.R."/>
            <person name="Li P."/>
            <person name="You F.M."/>
            <person name="Luo M.C."/>
            <person name="Dvorak J."/>
        </authorList>
    </citation>
    <scope>NUCLEOTIDE SEQUENCE [LARGE SCALE GENOMIC DNA]</scope>
    <source>
        <strain evidence="2">cv. AL8/78</strain>
    </source>
</reference>
<evidence type="ECO:0000313" key="3">
    <source>
        <dbReference type="Proteomes" id="UP000015105"/>
    </source>
</evidence>
<keyword evidence="1" id="KW-1133">Transmembrane helix</keyword>
<dbReference type="AlphaFoldDB" id="A0A453CF27"/>
<dbReference type="EnsemblPlants" id="AET2Gv20823100.48">
    <property type="protein sequence ID" value="AET2Gv20823100.48"/>
    <property type="gene ID" value="AET2Gv20823100"/>
</dbReference>
<protein>
    <submittedName>
        <fullName evidence="2">Uncharacterized protein</fullName>
    </submittedName>
</protein>
<dbReference type="Gramene" id="AET2Gv20823100.48">
    <property type="protein sequence ID" value="AET2Gv20823100.48"/>
    <property type="gene ID" value="AET2Gv20823100"/>
</dbReference>
<keyword evidence="1" id="KW-0472">Membrane</keyword>
<evidence type="ECO:0000313" key="2">
    <source>
        <dbReference type="EnsemblPlants" id="AET2Gv20823100.48"/>
    </source>
</evidence>
<reference evidence="2" key="4">
    <citation type="submission" date="2019-03" db="UniProtKB">
        <authorList>
            <consortium name="EnsemblPlants"/>
        </authorList>
    </citation>
    <scope>IDENTIFICATION</scope>
</reference>
<organism evidence="2 3">
    <name type="scientific">Aegilops tauschii subsp. strangulata</name>
    <name type="common">Goatgrass</name>
    <dbReference type="NCBI Taxonomy" id="200361"/>
    <lineage>
        <taxon>Eukaryota</taxon>
        <taxon>Viridiplantae</taxon>
        <taxon>Streptophyta</taxon>
        <taxon>Embryophyta</taxon>
        <taxon>Tracheophyta</taxon>
        <taxon>Spermatophyta</taxon>
        <taxon>Magnoliopsida</taxon>
        <taxon>Liliopsida</taxon>
        <taxon>Poales</taxon>
        <taxon>Poaceae</taxon>
        <taxon>BOP clade</taxon>
        <taxon>Pooideae</taxon>
        <taxon>Triticodae</taxon>
        <taxon>Triticeae</taxon>
        <taxon>Triticinae</taxon>
        <taxon>Aegilops</taxon>
    </lineage>
</organism>